<dbReference type="EMBL" id="BAAAGX010000031">
    <property type="protein sequence ID" value="GAA0271375.1"/>
    <property type="molecule type" value="Genomic_DNA"/>
</dbReference>
<keyword evidence="3" id="KW-1185">Reference proteome</keyword>
<gene>
    <name evidence="2" type="ORF">GCM10009539_68330</name>
</gene>
<evidence type="ECO:0000256" key="1">
    <source>
        <dbReference type="SAM" id="Phobius"/>
    </source>
</evidence>
<evidence type="ECO:0000313" key="2">
    <source>
        <dbReference type="EMBL" id="GAA0271375.1"/>
    </source>
</evidence>
<feature type="transmembrane region" description="Helical" evidence="1">
    <location>
        <begin position="50"/>
        <end position="70"/>
    </location>
</feature>
<accession>A0ABP3EQV4</accession>
<name>A0ABP3EQV4_9ACTN</name>
<feature type="transmembrane region" description="Helical" evidence="1">
    <location>
        <begin position="133"/>
        <end position="159"/>
    </location>
</feature>
<keyword evidence="1" id="KW-0812">Transmembrane</keyword>
<protein>
    <recommendedName>
        <fullName evidence="4">Integral membrane protein</fullName>
    </recommendedName>
</protein>
<dbReference type="Proteomes" id="UP001500967">
    <property type="component" value="Unassembled WGS sequence"/>
</dbReference>
<reference evidence="3" key="1">
    <citation type="journal article" date="2019" name="Int. J. Syst. Evol. Microbiol.">
        <title>The Global Catalogue of Microorganisms (GCM) 10K type strain sequencing project: providing services to taxonomists for standard genome sequencing and annotation.</title>
        <authorList>
            <consortium name="The Broad Institute Genomics Platform"/>
            <consortium name="The Broad Institute Genome Sequencing Center for Infectious Disease"/>
            <person name="Wu L."/>
            <person name="Ma J."/>
        </authorList>
    </citation>
    <scope>NUCLEOTIDE SEQUENCE [LARGE SCALE GENOMIC DNA]</scope>
    <source>
        <strain evidence="3">JCM 10425</strain>
    </source>
</reference>
<organism evidence="2 3">
    <name type="scientific">Cryptosporangium japonicum</name>
    <dbReference type="NCBI Taxonomy" id="80872"/>
    <lineage>
        <taxon>Bacteria</taxon>
        <taxon>Bacillati</taxon>
        <taxon>Actinomycetota</taxon>
        <taxon>Actinomycetes</taxon>
        <taxon>Cryptosporangiales</taxon>
        <taxon>Cryptosporangiaceae</taxon>
        <taxon>Cryptosporangium</taxon>
    </lineage>
</organism>
<feature type="transmembrane region" description="Helical" evidence="1">
    <location>
        <begin position="234"/>
        <end position="256"/>
    </location>
</feature>
<feature type="transmembrane region" description="Helical" evidence="1">
    <location>
        <begin position="101"/>
        <end position="121"/>
    </location>
</feature>
<keyword evidence="1" id="KW-0472">Membrane</keyword>
<comment type="caution">
    <text evidence="2">The sequence shown here is derived from an EMBL/GenBank/DDBJ whole genome shotgun (WGS) entry which is preliminary data.</text>
</comment>
<proteinExistence type="predicted"/>
<sequence>MQPGPPYGPPPYYPPATPYGAGPYPAPHPAYGPPPAGVRTVRTSRTSASIALPLVGLLIVGIVCPSLPWVDAGPETFNLWNIMGNLWDVGGDAMKTWSNQYFGYVWLVIAVWAFFLSMAGTTDNAGWRITYGVIYVLIGLAFFGSTVLSLLLVGAAAGAMGSEFNTEGTGLAVGVFGVILLVAFVVYVGVAILLFKLKGAGYRVLAGLGLLSFAAVHFSALASLPEGTELEPGAYLSILGYLLCAVGCFIGPRYSYVYRPL</sequence>
<dbReference type="RefSeq" id="WP_344653084.1">
    <property type="nucleotide sequence ID" value="NZ_BAAAGX010000031.1"/>
</dbReference>
<evidence type="ECO:0008006" key="4">
    <source>
        <dbReference type="Google" id="ProtNLM"/>
    </source>
</evidence>
<keyword evidence="1" id="KW-1133">Transmembrane helix</keyword>
<feature type="transmembrane region" description="Helical" evidence="1">
    <location>
        <begin position="202"/>
        <end position="222"/>
    </location>
</feature>
<feature type="transmembrane region" description="Helical" evidence="1">
    <location>
        <begin position="171"/>
        <end position="195"/>
    </location>
</feature>
<evidence type="ECO:0000313" key="3">
    <source>
        <dbReference type="Proteomes" id="UP001500967"/>
    </source>
</evidence>